<protein>
    <submittedName>
        <fullName evidence="3">Uncharacterized protein</fullName>
    </submittedName>
</protein>
<dbReference type="Proteomes" id="UP000053370">
    <property type="component" value="Unassembled WGS sequence"/>
</dbReference>
<organism evidence="3">
    <name type="scientific">Flexilinea flocculi</name>
    <dbReference type="NCBI Taxonomy" id="1678840"/>
    <lineage>
        <taxon>Bacteria</taxon>
        <taxon>Bacillati</taxon>
        <taxon>Chloroflexota</taxon>
        <taxon>Anaerolineae</taxon>
        <taxon>Anaerolineales</taxon>
        <taxon>Anaerolineaceae</taxon>
        <taxon>Flexilinea</taxon>
    </lineage>
</organism>
<evidence type="ECO:0000256" key="1">
    <source>
        <dbReference type="SAM" id="Coils"/>
    </source>
</evidence>
<keyword evidence="4" id="KW-1185">Reference proteome</keyword>
<evidence type="ECO:0000313" key="3">
    <source>
        <dbReference type="EMBL" id="GAP39167.1"/>
    </source>
</evidence>
<evidence type="ECO:0000256" key="2">
    <source>
        <dbReference type="SAM" id="Phobius"/>
    </source>
</evidence>
<reference evidence="3" key="1">
    <citation type="journal article" date="2015" name="Genome Announc.">
        <title>Draft Genome Sequence of Anaerolineae Strain TC1, a Novel Isolate from a Methanogenic Wastewater Treatment System.</title>
        <authorList>
            <person name="Matsuura N."/>
            <person name="Tourlousse D.M."/>
            <person name="Sun L."/>
            <person name="Toyonaga M."/>
            <person name="Kuroda K."/>
            <person name="Ohashi A."/>
            <person name="Cruz R."/>
            <person name="Yamaguchi T."/>
            <person name="Sekiguchi Y."/>
        </authorList>
    </citation>
    <scope>NUCLEOTIDE SEQUENCE [LARGE SCALE GENOMIC DNA]</scope>
    <source>
        <strain evidence="3">TC1</strain>
    </source>
</reference>
<accession>A0A0K8P948</accession>
<feature type="coiled-coil region" evidence="1">
    <location>
        <begin position="946"/>
        <end position="973"/>
    </location>
</feature>
<feature type="coiled-coil region" evidence="1">
    <location>
        <begin position="111"/>
        <end position="167"/>
    </location>
</feature>
<name>A0A0K8P948_9CHLR</name>
<dbReference type="STRING" id="1678840.ATC1_1186"/>
<feature type="transmembrane region" description="Helical" evidence="2">
    <location>
        <begin position="1158"/>
        <end position="1180"/>
    </location>
</feature>
<keyword evidence="1" id="KW-0175">Coiled coil</keyword>
<dbReference type="RefSeq" id="WP_062276960.1">
    <property type="nucleotide sequence ID" value="NZ_DF968179.1"/>
</dbReference>
<sequence length="1357" mass="156231">MSVLMESDSLITKITQLILNWQLREASAFIDTQQNVLSVKDIFAMRNLLDQYLEWENAFSEIIAKIDSDPAAAQYMLNQIPEEIRITYPQIKSIYSSMELTKDKQQIDAALKKCDEAYESLLHELNEKKAKALIEEAKRIFPNWDRNNELRERINNIQELHEKLARGLQIQTEVSALREKGGQSAYQKAMSLINEYTSLGLENVGIALFDVAAERDHLLQMITRAEGKSWSHRLTITSESEEILRLEQSIHSLEDAESKNLRVLFNNNARLLNLLTKEKSETESDSEKSIQLGIRIEELRKNNQQIETDIRTEVGKRSMEYCTLAQAALKAGELSTAEINIRLAKETGKSADPFDPDEFLGDIDLPTSVLDSIDQLEETLKRVSVVRNEVEEKLRNIREQFSAEENITLNNLSYWISVIEECFEKDPITPGLSQFRTEINNRYQSVRTYAFEKGIREIDRSIKNGKFTDAKIKLDFLIASFPDDQEKEQLTKRLNKISVLEKIFDQIDGLQKQIAELYHSTTEKLESDAEHTGQLESYYQKIQAIYKKYHLQEPKELEINRFNQLRIFDKIGEYESEIKIVKNSIANGILTAESLSAAEKIEISDLYSVETARDLLARFWFFCAKVDNNRENLPRYLAKAERIAEDCNDSALHQEISAFRITMNEKNEEGKRVNLLLETLNQFWKEKTFLAGIDYISKNVTVEDRKNPQIFQLVDRIEQAYRFNLSEELLKSAKEAFSHGDYQKAEEDISRSLDYLYSVEGAQLQKTINSIQQFEENNLKEIENFLNQDVFHDGEIDELAAEEIRYIADRIDSMEKSQMVDRRIRSRIGTAKNRIIRIKNQETGTFNNLRQQFENALMLGEEGLEQAESVLKDMDSRIWIENRSSEILSLKMKLDEIKNILKALRIVINQSDHYLHQGDFRSAERILAAFHADAKQKWPDWLLILKENAEFRIRELHEKYQQVQSRFEKKDSNTGEVIDEANRILDPKSTDAVQSFRLTTELGQYKTILERDIRVDSEQNPYMIGINYLLDVLKWNEIAVEAVSGMGNHREGISLDALYGIRKAGRDLFDRMPPALVGIQPSFAERNKWLEERTRVRQLLLELEGTQKKTANRPSERQSIIRRDIQELEKLSLLPNEEESLSRIKKIQENRKKRKGCLFSGILFFVLALAGLYLASPILIPYLTPEPTISYTPSMTFTPSLTASPTMTMTATLTATPTLTPTATFTHTPTATPMGLTGVIRNHLIGVYELPDGNTKMLSNGYLEPGSEVEIIRYCESAVIKGEYWALIFYPSQDRNTGWIRIRLPDSLDYVLLSDTGQPSLEVLNDNPALKMTCPLKSYIRMPGDPTITPTVSQQED</sequence>
<keyword evidence="2" id="KW-0472">Membrane</keyword>
<gene>
    <name evidence="3" type="ORF">ATC1_1186</name>
</gene>
<dbReference type="OrthoDB" id="9817961at2"/>
<proteinExistence type="predicted"/>
<keyword evidence="2" id="KW-1133">Transmembrane helix</keyword>
<dbReference type="EMBL" id="DF968179">
    <property type="protein sequence ID" value="GAP39167.1"/>
    <property type="molecule type" value="Genomic_DNA"/>
</dbReference>
<feature type="coiled-coil region" evidence="1">
    <location>
        <begin position="373"/>
        <end position="407"/>
    </location>
</feature>
<keyword evidence="2" id="KW-0812">Transmembrane</keyword>
<evidence type="ECO:0000313" key="4">
    <source>
        <dbReference type="Proteomes" id="UP000053370"/>
    </source>
</evidence>